<protein>
    <recommendedName>
        <fullName evidence="4">GerMN domain-containing protein</fullName>
    </recommendedName>
</protein>
<evidence type="ECO:0000313" key="3">
    <source>
        <dbReference type="Proteomes" id="UP000222531"/>
    </source>
</evidence>
<name>A0A2G1XMR9_STRCJ</name>
<reference evidence="2 3" key="1">
    <citation type="journal article" date="2017" name="Biochemistry">
        <title>Identification of the Biosynthetic Pathway for the Antibiotic Bicyclomycin.</title>
        <authorList>
            <person name="Patteson J."/>
            <person name="Cai W."/>
            <person name="Johnson R.A."/>
            <person name="Santa Maria K."/>
            <person name="Li B."/>
        </authorList>
    </citation>
    <scope>NUCLEOTIDE SEQUENCE [LARGE SCALE GENOMIC DNA]</scope>
    <source>
        <strain evidence="2 3">ATCC 21532</strain>
    </source>
</reference>
<dbReference type="Proteomes" id="UP000222531">
    <property type="component" value="Unassembled WGS sequence"/>
</dbReference>
<keyword evidence="1" id="KW-0732">Signal</keyword>
<dbReference type="RefSeq" id="WP_099198296.1">
    <property type="nucleotide sequence ID" value="NZ_NHZO01000081.1"/>
</dbReference>
<evidence type="ECO:0000256" key="1">
    <source>
        <dbReference type="SAM" id="SignalP"/>
    </source>
</evidence>
<comment type="caution">
    <text evidence="2">The sequence shown here is derived from an EMBL/GenBank/DDBJ whole genome shotgun (WGS) entry which is preliminary data.</text>
</comment>
<dbReference type="OrthoDB" id="3533398at2"/>
<dbReference type="PROSITE" id="PS51257">
    <property type="entry name" value="PROKAR_LIPOPROTEIN"/>
    <property type="match status" value="1"/>
</dbReference>
<feature type="signal peptide" evidence="1">
    <location>
        <begin position="1"/>
        <end position="24"/>
    </location>
</feature>
<organism evidence="2 3">
    <name type="scientific">Streptomyces cinnamoneus</name>
    <name type="common">Streptoverticillium cinnamoneum</name>
    <dbReference type="NCBI Taxonomy" id="53446"/>
    <lineage>
        <taxon>Bacteria</taxon>
        <taxon>Bacillati</taxon>
        <taxon>Actinomycetota</taxon>
        <taxon>Actinomycetes</taxon>
        <taxon>Kitasatosporales</taxon>
        <taxon>Streptomycetaceae</taxon>
        <taxon>Streptomyces</taxon>
        <taxon>Streptomyces cinnamoneus group</taxon>
    </lineage>
</organism>
<feature type="chain" id="PRO_5044381055" description="GerMN domain-containing protein" evidence="1">
    <location>
        <begin position="25"/>
        <end position="193"/>
    </location>
</feature>
<dbReference type="AlphaFoldDB" id="A0A2G1XMR9"/>
<dbReference type="EMBL" id="NHZO01000081">
    <property type="protein sequence ID" value="PHQ52516.1"/>
    <property type="molecule type" value="Genomic_DNA"/>
</dbReference>
<evidence type="ECO:0000313" key="2">
    <source>
        <dbReference type="EMBL" id="PHQ52516.1"/>
    </source>
</evidence>
<accession>A0A2G1XMR9</accession>
<sequence length="193" mass="20217">MRARRAAGALALCGALVAGLSACGIEPTEVVEVGRPAQGVKRPGEPVKEARLYFAFPGLAGGLQPVSRPAREGVSAEEAVLLLLHGPNEAERMRGLFSEVPKSGGRIEVGTAQGRVTIQLPLDVARLTVTARRQLVCTAAHNRVPGGLPPERIEVDLVGGGRKVTGQTCENSYVVPMVDHLPTPARTPAPART</sequence>
<proteinExistence type="predicted"/>
<gene>
    <name evidence="2" type="ORF">BLA24_06990</name>
</gene>
<evidence type="ECO:0008006" key="4">
    <source>
        <dbReference type="Google" id="ProtNLM"/>
    </source>
</evidence>
<keyword evidence="3" id="KW-1185">Reference proteome</keyword>